<accession>A0A8J9WCD7</accession>
<dbReference type="FunFam" id="3.30.450.30:FF:000001">
    <property type="entry name" value="Profilin"/>
    <property type="match status" value="1"/>
</dbReference>
<sequence length="126" mass="13452">MSWQAYVDTNMVGTGHVSKGAILGLDGTVWAKSPDFNISAPEAQHIAQNISNPGALQGSGARVEEEKHFCVRADGSFAYTKKGDSGMCIVKCKQCILVGLYNPPVQPGLCNIAVEKLGDYLKDCGY</sequence>
<dbReference type="GO" id="GO:0005856">
    <property type="term" value="C:cytoskeleton"/>
    <property type="evidence" value="ECO:0007669"/>
    <property type="project" value="UniProtKB-SubCell"/>
</dbReference>
<dbReference type="InterPro" id="IPR027310">
    <property type="entry name" value="Profilin_CS"/>
</dbReference>
<comment type="subunit">
    <text evidence="3 8">Occurs in many kinds of cells as a complex with monomeric actin in a 1:1 ratio.</text>
</comment>
<protein>
    <recommendedName>
        <fullName evidence="4 9">Profilin</fullName>
    </recommendedName>
</protein>
<dbReference type="CDD" id="cd00148">
    <property type="entry name" value="PROF"/>
    <property type="match status" value="1"/>
</dbReference>
<evidence type="ECO:0000313" key="11">
    <source>
        <dbReference type="Proteomes" id="UP000838412"/>
    </source>
</evidence>
<evidence type="ECO:0000256" key="1">
    <source>
        <dbReference type="ARBA" id="ARBA00004245"/>
    </source>
</evidence>
<dbReference type="Pfam" id="PF00235">
    <property type="entry name" value="Profilin"/>
    <property type="match status" value="1"/>
</dbReference>
<evidence type="ECO:0000313" key="10">
    <source>
        <dbReference type="EMBL" id="CAH1229493.1"/>
    </source>
</evidence>
<evidence type="ECO:0000256" key="9">
    <source>
        <dbReference type="RuleBase" id="RU003909"/>
    </source>
</evidence>
<dbReference type="PROSITE" id="PS00414">
    <property type="entry name" value="PROFILIN"/>
    <property type="match status" value="1"/>
</dbReference>
<dbReference type="InterPro" id="IPR036140">
    <property type="entry name" value="PFN_sf"/>
</dbReference>
<keyword evidence="7 8" id="KW-0206">Cytoskeleton</keyword>
<evidence type="ECO:0000256" key="2">
    <source>
        <dbReference type="ARBA" id="ARBA00010058"/>
    </source>
</evidence>
<gene>
    <name evidence="10" type="primary">PFN4</name>
    <name evidence="10" type="ORF">BLAG_LOCUS834</name>
</gene>
<keyword evidence="11" id="KW-1185">Reference proteome</keyword>
<keyword evidence="5" id="KW-0963">Cytoplasm</keyword>
<dbReference type="InterPro" id="IPR005455">
    <property type="entry name" value="PFN_euk"/>
</dbReference>
<comment type="similarity">
    <text evidence="2 9">Belongs to the profilin family.</text>
</comment>
<evidence type="ECO:0000256" key="5">
    <source>
        <dbReference type="ARBA" id="ARBA00022490"/>
    </source>
</evidence>
<dbReference type="PRINTS" id="PR01640">
    <property type="entry name" value="PROFILINPLNT"/>
</dbReference>
<proteinExistence type="inferred from homology"/>
<dbReference type="GO" id="GO:0003785">
    <property type="term" value="F:actin monomer binding"/>
    <property type="evidence" value="ECO:0007669"/>
    <property type="project" value="TreeGrafter"/>
</dbReference>
<name>A0A8J9WCD7_BRALA</name>
<dbReference type="SMART" id="SM00392">
    <property type="entry name" value="PROF"/>
    <property type="match status" value="1"/>
</dbReference>
<dbReference type="PRINTS" id="PR00392">
    <property type="entry name" value="PROFILIN"/>
</dbReference>
<dbReference type="EMBL" id="OV696686">
    <property type="protein sequence ID" value="CAH1229493.1"/>
    <property type="molecule type" value="Genomic_DNA"/>
</dbReference>
<dbReference type="OrthoDB" id="421374at2759"/>
<comment type="subcellular location">
    <subcellularLocation>
        <location evidence="1">Cytoplasm</location>
        <location evidence="1">Cytoskeleton</location>
    </subcellularLocation>
</comment>
<keyword evidence="6 9" id="KW-0009">Actin-binding</keyword>
<evidence type="ECO:0000256" key="3">
    <source>
        <dbReference type="ARBA" id="ARBA00011583"/>
    </source>
</evidence>
<dbReference type="PANTHER" id="PTHR11604:SF0">
    <property type="entry name" value="PROFILIN"/>
    <property type="match status" value="1"/>
</dbReference>
<dbReference type="InterPro" id="IPR048278">
    <property type="entry name" value="PFN"/>
</dbReference>
<dbReference type="Gene3D" id="3.30.450.30">
    <property type="entry name" value="Dynein light chain 2a, cytoplasmic"/>
    <property type="match status" value="1"/>
</dbReference>
<evidence type="ECO:0000256" key="6">
    <source>
        <dbReference type="ARBA" id="ARBA00023203"/>
    </source>
</evidence>
<dbReference type="GO" id="GO:0005938">
    <property type="term" value="C:cell cortex"/>
    <property type="evidence" value="ECO:0007669"/>
    <property type="project" value="TreeGrafter"/>
</dbReference>
<comment type="function">
    <text evidence="8">Binds to actin and affects the structure of the cytoskeleton. At high concentrations, profilin prevents the polymerization of actin, whereas it enhances it at low concentrations.</text>
</comment>
<dbReference type="PANTHER" id="PTHR11604">
    <property type="entry name" value="PROFILIN"/>
    <property type="match status" value="1"/>
</dbReference>
<evidence type="ECO:0000256" key="4">
    <source>
        <dbReference type="ARBA" id="ARBA00013422"/>
    </source>
</evidence>
<evidence type="ECO:0000256" key="8">
    <source>
        <dbReference type="RuleBase" id="RU003908"/>
    </source>
</evidence>
<organism evidence="10 11">
    <name type="scientific">Branchiostoma lanceolatum</name>
    <name type="common">Common lancelet</name>
    <name type="synonym">Amphioxus lanceolatum</name>
    <dbReference type="NCBI Taxonomy" id="7740"/>
    <lineage>
        <taxon>Eukaryota</taxon>
        <taxon>Metazoa</taxon>
        <taxon>Chordata</taxon>
        <taxon>Cephalochordata</taxon>
        <taxon>Leptocardii</taxon>
        <taxon>Amphioxiformes</taxon>
        <taxon>Branchiostomatidae</taxon>
        <taxon>Branchiostoma</taxon>
    </lineage>
</organism>
<dbReference type="AlphaFoldDB" id="A0A8J9WCD7"/>
<dbReference type="Proteomes" id="UP000838412">
    <property type="component" value="Chromosome 1"/>
</dbReference>
<evidence type="ECO:0000256" key="7">
    <source>
        <dbReference type="ARBA" id="ARBA00023212"/>
    </source>
</evidence>
<reference evidence="10" key="1">
    <citation type="submission" date="2022-01" db="EMBL/GenBank/DDBJ databases">
        <authorList>
            <person name="Braso-Vives M."/>
        </authorList>
    </citation>
    <scope>NUCLEOTIDE SEQUENCE</scope>
</reference>
<dbReference type="SUPFAM" id="SSF55770">
    <property type="entry name" value="Profilin (actin-binding protein)"/>
    <property type="match status" value="1"/>
</dbReference>